<dbReference type="PANTHER" id="PTHR10778:SF13">
    <property type="entry name" value="ADENOSINE 3'-PHOSPHO 5'-PHOSPHOSULFATE TRANSPORTER 1"/>
    <property type="match status" value="1"/>
</dbReference>
<feature type="transmembrane region" description="Helical" evidence="8">
    <location>
        <begin position="254"/>
        <end position="271"/>
    </location>
</feature>
<dbReference type="GO" id="GO:0000139">
    <property type="term" value="C:Golgi membrane"/>
    <property type="evidence" value="ECO:0007669"/>
    <property type="project" value="TreeGrafter"/>
</dbReference>
<dbReference type="GO" id="GO:0046964">
    <property type="term" value="F:3'-phosphoadenosine 5'-phosphosulfate transmembrane transporter activity"/>
    <property type="evidence" value="ECO:0007669"/>
    <property type="project" value="TreeGrafter"/>
</dbReference>
<keyword evidence="4 8" id="KW-0812">Transmembrane</keyword>
<feature type="transmembrane region" description="Helical" evidence="8">
    <location>
        <begin position="168"/>
        <end position="187"/>
    </location>
</feature>
<dbReference type="Pfam" id="PF08449">
    <property type="entry name" value="UAA"/>
    <property type="match status" value="1"/>
</dbReference>
<comment type="subcellular location">
    <subcellularLocation>
        <location evidence="1">Membrane</location>
        <topology evidence="1">Multi-pass membrane protein</topology>
    </subcellularLocation>
</comment>
<name>A0A336LWR1_CULSO</name>
<dbReference type="InterPro" id="IPR013657">
    <property type="entry name" value="SCL35B1-4/HUT1"/>
</dbReference>
<accession>A0A336LWR1</accession>
<dbReference type="EMBL" id="UFQT01000027">
    <property type="protein sequence ID" value="SSX18078.1"/>
    <property type="molecule type" value="Genomic_DNA"/>
</dbReference>
<evidence type="ECO:0000256" key="3">
    <source>
        <dbReference type="ARBA" id="ARBA00022448"/>
    </source>
</evidence>
<dbReference type="PANTHER" id="PTHR10778">
    <property type="entry name" value="SOLUTE CARRIER FAMILY 35 MEMBER B"/>
    <property type="match status" value="1"/>
</dbReference>
<protein>
    <recommendedName>
        <fullName evidence="7">Adenosine 3'-phospho 5'-phosphosulfate transporter 1</fullName>
    </recommendedName>
</protein>
<evidence type="ECO:0000256" key="6">
    <source>
        <dbReference type="ARBA" id="ARBA00023136"/>
    </source>
</evidence>
<feature type="transmembrane region" description="Helical" evidence="8">
    <location>
        <begin position="283"/>
        <end position="302"/>
    </location>
</feature>
<keyword evidence="5 8" id="KW-1133">Transmembrane helix</keyword>
<evidence type="ECO:0000256" key="8">
    <source>
        <dbReference type="SAM" id="Phobius"/>
    </source>
</evidence>
<feature type="transmembrane region" description="Helical" evidence="8">
    <location>
        <begin position="381"/>
        <end position="402"/>
    </location>
</feature>
<gene>
    <name evidence="9" type="primary">CSON007372</name>
</gene>
<evidence type="ECO:0000256" key="1">
    <source>
        <dbReference type="ARBA" id="ARBA00004141"/>
    </source>
</evidence>
<dbReference type="AlphaFoldDB" id="A0A336LWR1"/>
<evidence type="ECO:0000256" key="7">
    <source>
        <dbReference type="ARBA" id="ARBA00039668"/>
    </source>
</evidence>
<evidence type="ECO:0000313" key="9">
    <source>
        <dbReference type="EMBL" id="SSX18078.1"/>
    </source>
</evidence>
<feature type="transmembrane region" description="Helical" evidence="8">
    <location>
        <begin position="7"/>
        <end position="29"/>
    </location>
</feature>
<proteinExistence type="inferred from homology"/>
<feature type="transmembrane region" description="Helical" evidence="8">
    <location>
        <begin position="408"/>
        <end position="426"/>
    </location>
</feature>
<dbReference type="VEuPathDB" id="VectorBase:CSON007372"/>
<evidence type="ECO:0000256" key="5">
    <source>
        <dbReference type="ARBA" id="ARBA00022989"/>
    </source>
</evidence>
<organism evidence="9">
    <name type="scientific">Culicoides sonorensis</name>
    <name type="common">Biting midge</name>
    <dbReference type="NCBI Taxonomy" id="179676"/>
    <lineage>
        <taxon>Eukaryota</taxon>
        <taxon>Metazoa</taxon>
        <taxon>Ecdysozoa</taxon>
        <taxon>Arthropoda</taxon>
        <taxon>Hexapoda</taxon>
        <taxon>Insecta</taxon>
        <taxon>Pterygota</taxon>
        <taxon>Neoptera</taxon>
        <taxon>Endopterygota</taxon>
        <taxon>Diptera</taxon>
        <taxon>Nematocera</taxon>
        <taxon>Chironomoidea</taxon>
        <taxon>Ceratopogonidae</taxon>
        <taxon>Ceratopogoninae</taxon>
        <taxon>Culicoides</taxon>
        <taxon>Monoculicoides</taxon>
    </lineage>
</organism>
<sequence length="450" mass="51293">MRNIVPDLIICLIILITFVLAHIISYVIYESIKNDTASDENFSRLLAKQKGDFAFVIRLLVNCLGYACIFAPLLLIYKYTKKIKFVERGDSSIICNIVKICYVGEKKEKSQTKEAPSTIKQECLTFFFCFCGLMVSFLSWGVLQEKIMTVEYIGLDGKTKSHFTDSQFLVFVNRTLAFIVSSIYLIFKRYSLHPAPLFKFSYASFSNIMSAWCQYEALKFVNFPTQVLVKSAKVIPVMLMGKIISRTKYEYHEYLTAVMISIGMVLFLTGSQDESKHSPTTTLTGLFLLTLYLVFDSFTANWQNHISKCYSMSSIQLMCGVNLFSVLFTSTSLLLQGGFIASVSFSMDHPKFIIDCIVLSLCAATGQLFIYYTLLKFGPIVFTIIMSLRQAVAILLSCIIYKHKIEAFGIFGIFVVFLAISIRFYGSHRLRQIRQKNETIKNTYKPRIEV</sequence>
<evidence type="ECO:0000256" key="4">
    <source>
        <dbReference type="ARBA" id="ARBA00022692"/>
    </source>
</evidence>
<feature type="transmembrane region" description="Helical" evidence="8">
    <location>
        <begin position="352"/>
        <end position="374"/>
    </location>
</feature>
<feature type="transmembrane region" description="Helical" evidence="8">
    <location>
        <begin position="53"/>
        <end position="77"/>
    </location>
</feature>
<feature type="transmembrane region" description="Helical" evidence="8">
    <location>
        <begin position="323"/>
        <end position="346"/>
    </location>
</feature>
<keyword evidence="3" id="KW-0813">Transport</keyword>
<evidence type="ECO:0000256" key="2">
    <source>
        <dbReference type="ARBA" id="ARBA00010694"/>
    </source>
</evidence>
<feature type="transmembrane region" description="Helical" evidence="8">
    <location>
        <begin position="123"/>
        <end position="143"/>
    </location>
</feature>
<keyword evidence="6 8" id="KW-0472">Membrane</keyword>
<dbReference type="OMA" id="KIMTQHY"/>
<comment type="similarity">
    <text evidence="2">Belongs to the nucleotide-sugar transporter family. SLC35B subfamily.</text>
</comment>
<reference evidence="9" key="1">
    <citation type="submission" date="2018-07" db="EMBL/GenBank/DDBJ databases">
        <authorList>
            <person name="Quirk P.G."/>
            <person name="Krulwich T.A."/>
        </authorList>
    </citation>
    <scope>NUCLEOTIDE SEQUENCE</scope>
</reference>
<dbReference type="GO" id="GO:0005789">
    <property type="term" value="C:endoplasmic reticulum membrane"/>
    <property type="evidence" value="ECO:0007669"/>
    <property type="project" value="TreeGrafter"/>
</dbReference>